<feature type="region of interest" description="Disordered" evidence="6">
    <location>
        <begin position="1"/>
        <end position="21"/>
    </location>
</feature>
<feature type="region of interest" description="Disordered" evidence="6">
    <location>
        <begin position="629"/>
        <end position="672"/>
    </location>
</feature>
<evidence type="ECO:0000256" key="6">
    <source>
        <dbReference type="SAM" id="MobiDB-lite"/>
    </source>
</evidence>
<dbReference type="GO" id="GO:0003700">
    <property type="term" value="F:DNA-binding transcription factor activity"/>
    <property type="evidence" value="ECO:0007669"/>
    <property type="project" value="InterPro"/>
</dbReference>
<comment type="similarity">
    <text evidence="2">Belongs to the bHLH protein family.</text>
</comment>
<proteinExistence type="inferred from homology"/>
<dbReference type="SUPFAM" id="SSF47459">
    <property type="entry name" value="HLH, helix-loop-helix DNA-binding domain"/>
    <property type="match status" value="1"/>
</dbReference>
<feature type="compositionally biased region" description="Acidic residues" evidence="6">
    <location>
        <begin position="99"/>
        <end position="110"/>
    </location>
</feature>
<dbReference type="CDD" id="cd11445">
    <property type="entry name" value="bHLH_AtPIF_like"/>
    <property type="match status" value="1"/>
</dbReference>
<evidence type="ECO:0000256" key="3">
    <source>
        <dbReference type="ARBA" id="ARBA00023015"/>
    </source>
</evidence>
<name>A0A9E7EFG1_9LILI</name>
<feature type="region of interest" description="Disordered" evidence="6">
    <location>
        <begin position="40"/>
        <end position="66"/>
    </location>
</feature>
<feature type="compositionally biased region" description="Basic and acidic residues" evidence="6">
    <location>
        <begin position="409"/>
        <end position="419"/>
    </location>
</feature>
<evidence type="ECO:0000313" key="9">
    <source>
        <dbReference type="Proteomes" id="UP001055439"/>
    </source>
</evidence>
<dbReference type="EMBL" id="CP097502">
    <property type="protein sequence ID" value="URD75939.1"/>
    <property type="molecule type" value="Genomic_DNA"/>
</dbReference>
<feature type="region of interest" description="Disordered" evidence="6">
    <location>
        <begin position="407"/>
        <end position="458"/>
    </location>
</feature>
<dbReference type="GO" id="GO:0046983">
    <property type="term" value="F:protein dimerization activity"/>
    <property type="evidence" value="ECO:0007669"/>
    <property type="project" value="InterPro"/>
</dbReference>
<protein>
    <recommendedName>
        <fullName evidence="7">BHLH domain-containing protein</fullName>
    </recommendedName>
</protein>
<evidence type="ECO:0000259" key="7">
    <source>
        <dbReference type="PROSITE" id="PS50888"/>
    </source>
</evidence>
<feature type="region of interest" description="Disordered" evidence="6">
    <location>
        <begin position="89"/>
        <end position="110"/>
    </location>
</feature>
<organism evidence="8 9">
    <name type="scientific">Musa troglodytarum</name>
    <name type="common">fe'i banana</name>
    <dbReference type="NCBI Taxonomy" id="320322"/>
    <lineage>
        <taxon>Eukaryota</taxon>
        <taxon>Viridiplantae</taxon>
        <taxon>Streptophyta</taxon>
        <taxon>Embryophyta</taxon>
        <taxon>Tracheophyta</taxon>
        <taxon>Spermatophyta</taxon>
        <taxon>Magnoliopsida</taxon>
        <taxon>Liliopsida</taxon>
        <taxon>Zingiberales</taxon>
        <taxon>Musaceae</taxon>
        <taxon>Musa</taxon>
    </lineage>
</organism>
<evidence type="ECO:0000256" key="1">
    <source>
        <dbReference type="ARBA" id="ARBA00004123"/>
    </source>
</evidence>
<dbReference type="Pfam" id="PF00010">
    <property type="entry name" value="HLH"/>
    <property type="match status" value="1"/>
</dbReference>
<dbReference type="FunFam" id="4.10.280.10:FF:000004">
    <property type="entry name" value="Basic helix-loop-helix transcription factor"/>
    <property type="match status" value="1"/>
</dbReference>
<evidence type="ECO:0000256" key="5">
    <source>
        <dbReference type="ARBA" id="ARBA00023242"/>
    </source>
</evidence>
<feature type="domain" description="BHLH" evidence="7">
    <location>
        <begin position="453"/>
        <end position="502"/>
    </location>
</feature>
<dbReference type="EMBL" id="CP097502">
    <property type="protein sequence ID" value="URD75938.1"/>
    <property type="molecule type" value="Genomic_DNA"/>
</dbReference>
<keyword evidence="4" id="KW-0804">Transcription</keyword>
<evidence type="ECO:0000256" key="2">
    <source>
        <dbReference type="ARBA" id="ARBA00005510"/>
    </source>
</evidence>
<accession>A0A9E7EFG1</accession>
<comment type="subcellular location">
    <subcellularLocation>
        <location evidence="1">Nucleus</location>
    </subcellularLocation>
</comment>
<dbReference type="InterPro" id="IPR011598">
    <property type="entry name" value="bHLH_dom"/>
</dbReference>
<dbReference type="Proteomes" id="UP001055439">
    <property type="component" value="Chromosome 1"/>
</dbReference>
<evidence type="ECO:0000256" key="4">
    <source>
        <dbReference type="ARBA" id="ARBA00023163"/>
    </source>
</evidence>
<feature type="compositionally biased region" description="Polar residues" evidence="6">
    <location>
        <begin position="639"/>
        <end position="652"/>
    </location>
</feature>
<dbReference type="GO" id="GO:0005634">
    <property type="term" value="C:nucleus"/>
    <property type="evidence" value="ECO:0007669"/>
    <property type="project" value="UniProtKB-SubCell"/>
</dbReference>
<dbReference type="PROSITE" id="PS50888">
    <property type="entry name" value="BHLH"/>
    <property type="match status" value="1"/>
</dbReference>
<dbReference type="OrthoDB" id="690068at2759"/>
<dbReference type="SMART" id="SM00353">
    <property type="entry name" value="HLH"/>
    <property type="match status" value="1"/>
</dbReference>
<keyword evidence="9" id="KW-1185">Reference proteome</keyword>
<dbReference type="InterPro" id="IPR044273">
    <property type="entry name" value="PIF3-like"/>
</dbReference>
<keyword evidence="5" id="KW-0539">Nucleus</keyword>
<dbReference type="InterPro" id="IPR047265">
    <property type="entry name" value="PIF1-like_bHLH"/>
</dbReference>
<keyword evidence="3" id="KW-0805">Transcription regulation</keyword>
<dbReference type="AlphaFoldDB" id="A0A9E7EFG1"/>
<sequence length="672" mass="72570">MMRPKQDMSQPKMANGSSDFFSIPDDEFSELVWENGQIVMQTKSSRPRKSSFPSAFSQYGGLQEKDSRGCASSKVAHFSEVDRAVDDFAPSRHSGVSAQEEEEDDDDDDDMVPWINYPIDEVLASETLENDYCAEFMNEFTAFDLNPLSAHRNTVAASRCASSGLDVRNSGNVENRHASKAPVGCSESARARTSHLFQLPQQCQSSVPNSKSTVVNNGANGSNVVQEEDRCGDMVVGRLQNQGIASSKQQQQPNSTVSLMNFSHFARPAALAKVSLQNVGGLRSTEKVNSVSRSNPITSAPIASTNGVEDISRVSKLSALDSHKLDLGPVMKALQEGGLAAQPDAICLDIASKNNNKTDDRTKLPDNVPSSSLAASTALCRNDTSKDPDAVVASSSICSRNLTGAASNEPKHLEKRKEYEGDESDYQSDDLQDESVGTRRPTNGRVARTKRSRAAEVHNLSERRRRNRINEKMRALQELIPNCNKVDKASMLEEAIEYLKTLQLQVQIMSMGNGLYMPPMMFPLAMPHIRAPTMAPFPPIGVGMGAGIGVAPGCPMIRIPPVHAPQFPCTPNSGQLNLRGIPGPVSPQMYGIQGQGIPVLMPGPPPFGTLPGFSMNSVTDPVPGTMAVAAHPDPATVGTGDQQQQNSNVEPRTSTEEEPQIQASTKATKECF</sequence>
<evidence type="ECO:0000313" key="8">
    <source>
        <dbReference type="EMBL" id="URD75936.1"/>
    </source>
</evidence>
<feature type="compositionally biased region" description="Acidic residues" evidence="6">
    <location>
        <begin position="420"/>
        <end position="433"/>
    </location>
</feature>
<dbReference type="InterPro" id="IPR036638">
    <property type="entry name" value="HLH_DNA-bd_sf"/>
</dbReference>
<reference evidence="8" key="1">
    <citation type="submission" date="2022-05" db="EMBL/GenBank/DDBJ databases">
        <title>The Musa troglodytarum L. genome provides insights into the mechanism of non-climacteric behaviour and enrichment of carotenoids.</title>
        <authorList>
            <person name="Wang J."/>
        </authorList>
    </citation>
    <scope>NUCLEOTIDE SEQUENCE</scope>
    <source>
        <tissue evidence="8">Leaf</tissue>
    </source>
</reference>
<dbReference type="PANTHER" id="PTHR46807:SF1">
    <property type="entry name" value="TRANSCRIPTION FACTOR PIF3"/>
    <property type="match status" value="1"/>
</dbReference>
<dbReference type="Gene3D" id="4.10.280.10">
    <property type="entry name" value="Helix-loop-helix DNA-binding domain"/>
    <property type="match status" value="1"/>
</dbReference>
<dbReference type="EMBL" id="CP097502">
    <property type="protein sequence ID" value="URD75936.1"/>
    <property type="molecule type" value="Genomic_DNA"/>
</dbReference>
<gene>
    <name evidence="8" type="ORF">MUK42_08970</name>
</gene>
<dbReference type="PANTHER" id="PTHR46807">
    <property type="entry name" value="TRANSCRIPTION FACTOR PIF3"/>
    <property type="match status" value="1"/>
</dbReference>